<sequence length="213" mass="21323">MALPDPTTLVAFVPAAVALILAPGPDTVYVLGRGMRDGTRPGVAGAAGVATGVLVHATAAALGLAALFRAVPAAYTAVRVAGGVYLLFLAVRTLRSGEAFTVSAGDESPARGPARSYAGGLLVNVLNPKVALFFLAFLPQFLGPDAGVVEPLGLGAVYALLTVGYLGGVAWFAESVGAGLGARPRVGRALHLLTAAVLGAFGGWALVDAHSRP</sequence>
<evidence type="ECO:0000256" key="1">
    <source>
        <dbReference type="ARBA" id="ARBA00004651"/>
    </source>
</evidence>
<accession>A0A9E7UD76</accession>
<dbReference type="PIRSF" id="PIRSF006324">
    <property type="entry name" value="LeuE"/>
    <property type="match status" value="1"/>
</dbReference>
<feature type="transmembrane region" description="Helical" evidence="6">
    <location>
        <begin position="43"/>
        <end position="67"/>
    </location>
</feature>
<evidence type="ECO:0000313" key="7">
    <source>
        <dbReference type="EMBL" id="UWM56734.1"/>
    </source>
</evidence>
<reference evidence="7" key="1">
    <citation type="submission" date="2022-09" db="EMBL/GenBank/DDBJ databases">
        <title>Diverse halophilic archaea isolated from saline environments.</title>
        <authorList>
            <person name="Cui H.-L."/>
        </authorList>
    </citation>
    <scope>NUCLEOTIDE SEQUENCE</scope>
    <source>
        <strain evidence="7">ZS-35-S2</strain>
    </source>
</reference>
<dbReference type="EMBL" id="CP104003">
    <property type="protein sequence ID" value="UWM56734.1"/>
    <property type="molecule type" value="Genomic_DNA"/>
</dbReference>
<dbReference type="RefSeq" id="WP_260643848.1">
    <property type="nucleotide sequence ID" value="NZ_CP104003.1"/>
</dbReference>
<keyword evidence="2" id="KW-1003">Cell membrane</keyword>
<evidence type="ECO:0000256" key="6">
    <source>
        <dbReference type="SAM" id="Phobius"/>
    </source>
</evidence>
<dbReference type="GeneID" id="74942887"/>
<protein>
    <submittedName>
        <fullName evidence="7">LysE family translocator</fullName>
    </submittedName>
</protein>
<evidence type="ECO:0000256" key="4">
    <source>
        <dbReference type="ARBA" id="ARBA00022989"/>
    </source>
</evidence>
<feature type="transmembrane region" description="Helical" evidence="6">
    <location>
        <begin position="73"/>
        <end position="91"/>
    </location>
</feature>
<keyword evidence="5 6" id="KW-0472">Membrane</keyword>
<dbReference type="GO" id="GO:0005886">
    <property type="term" value="C:plasma membrane"/>
    <property type="evidence" value="ECO:0007669"/>
    <property type="project" value="UniProtKB-SubCell"/>
</dbReference>
<dbReference type="GO" id="GO:0015171">
    <property type="term" value="F:amino acid transmembrane transporter activity"/>
    <property type="evidence" value="ECO:0007669"/>
    <property type="project" value="TreeGrafter"/>
</dbReference>
<feature type="transmembrane region" description="Helical" evidence="6">
    <location>
        <begin position="154"/>
        <end position="177"/>
    </location>
</feature>
<keyword evidence="8" id="KW-1185">Reference proteome</keyword>
<keyword evidence="3 6" id="KW-0812">Transmembrane</keyword>
<name>A0A9E7UD76_9EURY</name>
<dbReference type="AlphaFoldDB" id="A0A9E7UD76"/>
<dbReference type="PANTHER" id="PTHR30086">
    <property type="entry name" value="ARGININE EXPORTER PROTEIN ARGO"/>
    <property type="match status" value="1"/>
</dbReference>
<gene>
    <name evidence="7" type="ORF">N0B31_10655</name>
</gene>
<comment type="subcellular location">
    <subcellularLocation>
        <location evidence="1">Cell membrane</location>
        <topology evidence="1">Multi-pass membrane protein</topology>
    </subcellularLocation>
</comment>
<organism evidence="7 8">
    <name type="scientific">Salinirubellus salinus</name>
    <dbReference type="NCBI Taxonomy" id="1364945"/>
    <lineage>
        <taxon>Archaea</taxon>
        <taxon>Methanobacteriati</taxon>
        <taxon>Methanobacteriota</taxon>
        <taxon>Stenosarchaea group</taxon>
        <taxon>Halobacteria</taxon>
        <taxon>Halobacteriales</taxon>
        <taxon>Natronomonadaceae</taxon>
        <taxon>Salinirubellus</taxon>
    </lineage>
</organism>
<proteinExistence type="predicted"/>
<feature type="transmembrane region" description="Helical" evidence="6">
    <location>
        <begin position="189"/>
        <end position="207"/>
    </location>
</feature>
<evidence type="ECO:0000256" key="2">
    <source>
        <dbReference type="ARBA" id="ARBA00022475"/>
    </source>
</evidence>
<dbReference type="PANTHER" id="PTHR30086:SF20">
    <property type="entry name" value="ARGININE EXPORTER PROTEIN ARGO-RELATED"/>
    <property type="match status" value="1"/>
</dbReference>
<dbReference type="Pfam" id="PF01810">
    <property type="entry name" value="LysE"/>
    <property type="match status" value="1"/>
</dbReference>
<keyword evidence="4 6" id="KW-1133">Transmembrane helix</keyword>
<dbReference type="Proteomes" id="UP001057580">
    <property type="component" value="Chromosome"/>
</dbReference>
<feature type="transmembrane region" description="Helical" evidence="6">
    <location>
        <begin position="121"/>
        <end position="142"/>
    </location>
</feature>
<dbReference type="InterPro" id="IPR001123">
    <property type="entry name" value="LeuE-type"/>
</dbReference>
<evidence type="ECO:0000256" key="5">
    <source>
        <dbReference type="ARBA" id="ARBA00023136"/>
    </source>
</evidence>
<evidence type="ECO:0000313" key="8">
    <source>
        <dbReference type="Proteomes" id="UP001057580"/>
    </source>
</evidence>
<evidence type="ECO:0000256" key="3">
    <source>
        <dbReference type="ARBA" id="ARBA00022692"/>
    </source>
</evidence>
<feature type="transmembrane region" description="Helical" evidence="6">
    <location>
        <begin position="12"/>
        <end position="31"/>
    </location>
</feature>
<dbReference type="KEGG" id="ssai:N0B31_10655"/>